<comment type="caution">
    <text evidence="3">The sequence shown here is derived from an EMBL/GenBank/DDBJ whole genome shotgun (WGS) entry which is preliminary data.</text>
</comment>
<keyword evidence="4" id="KW-1185">Reference proteome</keyword>
<dbReference type="OrthoDB" id="3941538at2759"/>
<proteinExistence type="predicted"/>
<evidence type="ECO:0000313" key="4">
    <source>
        <dbReference type="Proteomes" id="UP000593567"/>
    </source>
</evidence>
<organism evidence="3 4">
    <name type="scientific">Bugula neritina</name>
    <name type="common">Brown bryozoan</name>
    <name type="synonym">Sertularia neritina</name>
    <dbReference type="NCBI Taxonomy" id="10212"/>
    <lineage>
        <taxon>Eukaryota</taxon>
        <taxon>Metazoa</taxon>
        <taxon>Spiralia</taxon>
        <taxon>Lophotrochozoa</taxon>
        <taxon>Bryozoa</taxon>
        <taxon>Gymnolaemata</taxon>
        <taxon>Cheilostomatida</taxon>
        <taxon>Flustrina</taxon>
        <taxon>Buguloidea</taxon>
        <taxon>Bugulidae</taxon>
        <taxon>Bugula</taxon>
    </lineage>
</organism>
<dbReference type="Gene3D" id="3.40.50.720">
    <property type="entry name" value="NAD(P)-binding Rossmann-like Domain"/>
    <property type="match status" value="1"/>
</dbReference>
<dbReference type="Proteomes" id="UP000593567">
    <property type="component" value="Unassembled WGS sequence"/>
</dbReference>
<name>A0A7J7IZW6_BUGNE</name>
<dbReference type="GO" id="GO:0070402">
    <property type="term" value="F:NADPH binding"/>
    <property type="evidence" value="ECO:0007669"/>
    <property type="project" value="TreeGrafter"/>
</dbReference>
<sequence>MEKIMEDTGGKGVDIILEMLANVNLQSDLQIMAQKGRTVVVGNRGSIEINPRLMMVKESVVMGCTLFGTNSDEWKEMGEAVVAAQAEGWLRPVVSTAKEYTLETASDAHRDIIGNTGSKGNIVMRVS</sequence>
<feature type="domain" description="Alcohol dehydrogenase-like C-terminal" evidence="2">
    <location>
        <begin position="2"/>
        <end position="80"/>
    </location>
</feature>
<dbReference type="PANTHER" id="PTHR44154:SF1">
    <property type="entry name" value="QUINONE OXIDOREDUCTASE"/>
    <property type="match status" value="1"/>
</dbReference>
<dbReference type="InterPro" id="IPR036291">
    <property type="entry name" value="NAD(P)-bd_dom_sf"/>
</dbReference>
<evidence type="ECO:0000256" key="1">
    <source>
        <dbReference type="ARBA" id="ARBA00022857"/>
    </source>
</evidence>
<dbReference type="Gene3D" id="3.90.180.10">
    <property type="entry name" value="Medium-chain alcohol dehydrogenases, catalytic domain"/>
    <property type="match status" value="1"/>
</dbReference>
<protein>
    <submittedName>
        <fullName evidence="3">CRYZ</fullName>
    </submittedName>
</protein>
<dbReference type="SUPFAM" id="SSF51735">
    <property type="entry name" value="NAD(P)-binding Rossmann-fold domains"/>
    <property type="match status" value="1"/>
</dbReference>
<dbReference type="GO" id="GO:0005829">
    <property type="term" value="C:cytosol"/>
    <property type="evidence" value="ECO:0007669"/>
    <property type="project" value="TreeGrafter"/>
</dbReference>
<dbReference type="InterPro" id="IPR051603">
    <property type="entry name" value="Zinc-ADH_QOR/CCCR"/>
</dbReference>
<accession>A0A7J7IZW6</accession>
<evidence type="ECO:0000313" key="3">
    <source>
        <dbReference type="EMBL" id="KAF6019345.1"/>
    </source>
</evidence>
<reference evidence="3" key="1">
    <citation type="submission" date="2020-06" db="EMBL/GenBank/DDBJ databases">
        <title>Draft genome of Bugula neritina, a colonial animal packing powerful symbionts and potential medicines.</title>
        <authorList>
            <person name="Rayko M."/>
        </authorList>
    </citation>
    <scope>NUCLEOTIDE SEQUENCE [LARGE SCALE GENOMIC DNA]</scope>
    <source>
        <strain evidence="3">Kwan_BN1</strain>
    </source>
</reference>
<keyword evidence="1" id="KW-0521">NADP</keyword>
<dbReference type="Pfam" id="PF00107">
    <property type="entry name" value="ADH_zinc_N"/>
    <property type="match status" value="1"/>
</dbReference>
<dbReference type="PANTHER" id="PTHR44154">
    <property type="entry name" value="QUINONE OXIDOREDUCTASE"/>
    <property type="match status" value="1"/>
</dbReference>
<gene>
    <name evidence="3" type="ORF">EB796_022312</name>
</gene>
<dbReference type="GO" id="GO:0003730">
    <property type="term" value="F:mRNA 3'-UTR binding"/>
    <property type="evidence" value="ECO:0007669"/>
    <property type="project" value="TreeGrafter"/>
</dbReference>
<evidence type="ECO:0000259" key="2">
    <source>
        <dbReference type="Pfam" id="PF00107"/>
    </source>
</evidence>
<dbReference type="InterPro" id="IPR013149">
    <property type="entry name" value="ADH-like_C"/>
</dbReference>
<dbReference type="EMBL" id="VXIV02003235">
    <property type="protein sequence ID" value="KAF6019345.1"/>
    <property type="molecule type" value="Genomic_DNA"/>
</dbReference>
<dbReference type="AlphaFoldDB" id="A0A7J7IZW6"/>
<dbReference type="GO" id="GO:0003960">
    <property type="term" value="F:quinone reductase (NADPH) activity"/>
    <property type="evidence" value="ECO:0007669"/>
    <property type="project" value="TreeGrafter"/>
</dbReference>